<feature type="region of interest" description="Disordered" evidence="1">
    <location>
        <begin position="103"/>
        <end position="129"/>
    </location>
</feature>
<gene>
    <name evidence="2" type="ORF">NP493_1408g00026</name>
</gene>
<organism evidence="2 3">
    <name type="scientific">Ridgeia piscesae</name>
    <name type="common">Tubeworm</name>
    <dbReference type="NCBI Taxonomy" id="27915"/>
    <lineage>
        <taxon>Eukaryota</taxon>
        <taxon>Metazoa</taxon>
        <taxon>Spiralia</taxon>
        <taxon>Lophotrochozoa</taxon>
        <taxon>Annelida</taxon>
        <taxon>Polychaeta</taxon>
        <taxon>Sedentaria</taxon>
        <taxon>Canalipalpata</taxon>
        <taxon>Sabellida</taxon>
        <taxon>Siboglinidae</taxon>
        <taxon>Ridgeia</taxon>
    </lineage>
</organism>
<evidence type="ECO:0000256" key="1">
    <source>
        <dbReference type="SAM" id="MobiDB-lite"/>
    </source>
</evidence>
<comment type="caution">
    <text evidence="2">The sequence shown here is derived from an EMBL/GenBank/DDBJ whole genome shotgun (WGS) entry which is preliminary data.</text>
</comment>
<reference evidence="2" key="1">
    <citation type="journal article" date="2023" name="Mol. Biol. Evol.">
        <title>Third-Generation Sequencing Reveals the Adaptive Role of the Epigenome in Three Deep-Sea Polychaetes.</title>
        <authorList>
            <person name="Perez M."/>
            <person name="Aroh O."/>
            <person name="Sun Y."/>
            <person name="Lan Y."/>
            <person name="Juniper S.K."/>
            <person name="Young C.R."/>
            <person name="Angers B."/>
            <person name="Qian P.Y."/>
        </authorList>
    </citation>
    <scope>NUCLEOTIDE SEQUENCE</scope>
    <source>
        <strain evidence="2">R07B-5</strain>
    </source>
</reference>
<evidence type="ECO:0000313" key="2">
    <source>
        <dbReference type="EMBL" id="KAK2164577.1"/>
    </source>
</evidence>
<sequence length="129" mass="14758">MWGQHGHKNVRGLDKNGCHAGFDHVPMVPSPERNVALHSPKTVMISGVLVVTNDSWMLYLCFVRYNEFCFVFAISRGRQTIPKDHGPVYYVFKPGRFLPIPSNRTYTMSPPQPYPRETSLHRPPTRHPG</sequence>
<protein>
    <submittedName>
        <fullName evidence="2">Uncharacterized protein</fullName>
    </submittedName>
</protein>
<dbReference type="EMBL" id="JAODUO010001405">
    <property type="protein sequence ID" value="KAK2164577.1"/>
    <property type="molecule type" value="Genomic_DNA"/>
</dbReference>
<name>A0AAD9K4A7_RIDPI</name>
<keyword evidence="3" id="KW-1185">Reference proteome</keyword>
<dbReference type="Proteomes" id="UP001209878">
    <property type="component" value="Unassembled WGS sequence"/>
</dbReference>
<accession>A0AAD9K4A7</accession>
<dbReference type="AlphaFoldDB" id="A0AAD9K4A7"/>
<proteinExistence type="predicted"/>
<evidence type="ECO:0000313" key="3">
    <source>
        <dbReference type="Proteomes" id="UP001209878"/>
    </source>
</evidence>